<evidence type="ECO:0000313" key="3">
    <source>
        <dbReference type="Proteomes" id="UP000018348"/>
    </source>
</evidence>
<feature type="transmembrane region" description="Helical" evidence="1">
    <location>
        <begin position="12"/>
        <end position="32"/>
    </location>
</feature>
<dbReference type="EMBL" id="CAQK01000597">
    <property type="protein sequence ID" value="CCQ52185.1"/>
    <property type="molecule type" value="Genomic_DNA"/>
</dbReference>
<dbReference type="AlphaFoldDB" id="T2IJ10"/>
<sequence>MCRFLSSKKVMRFLKVIVVFLLFIIIVGVPWLDVLANNTPKQGSQNVSDTINNFLTMLGGGGIGMAGNQVINRKTSPPSEHATSSNTSTDLMRNPLYKAYIDQLKTDLFKKLAIVEKRQKALHSKINNIEFFLGKKYQEFDRKDTLH</sequence>
<protein>
    <submittedName>
        <fullName evidence="2">Uncharacterized protein</fullName>
    </submittedName>
</protein>
<dbReference type="Proteomes" id="UP000018348">
    <property type="component" value="Unassembled WGS sequence"/>
</dbReference>
<proteinExistence type="predicted"/>
<evidence type="ECO:0000313" key="2">
    <source>
        <dbReference type="EMBL" id="CCQ52185.1"/>
    </source>
</evidence>
<organism evidence="2 3">
    <name type="scientific">Crocosphaera watsonii WH 8502</name>
    <dbReference type="NCBI Taxonomy" id="423474"/>
    <lineage>
        <taxon>Bacteria</taxon>
        <taxon>Bacillati</taxon>
        <taxon>Cyanobacteriota</taxon>
        <taxon>Cyanophyceae</taxon>
        <taxon>Oscillatoriophycideae</taxon>
        <taxon>Chroococcales</taxon>
        <taxon>Aphanothecaceae</taxon>
        <taxon>Crocosphaera</taxon>
    </lineage>
</organism>
<dbReference type="RefSeq" id="WP_021831214.1">
    <property type="nucleotide sequence ID" value="NZ_CAQK01000597.1"/>
</dbReference>
<comment type="caution">
    <text evidence="2">The sequence shown here is derived from an EMBL/GenBank/DDBJ whole genome shotgun (WGS) entry which is preliminary data.</text>
</comment>
<evidence type="ECO:0000256" key="1">
    <source>
        <dbReference type="SAM" id="Phobius"/>
    </source>
</evidence>
<accession>T2IJ10</accession>
<keyword evidence="1" id="KW-1133">Transmembrane helix</keyword>
<name>T2IJ10_CROWT</name>
<keyword evidence="1" id="KW-0472">Membrane</keyword>
<reference evidence="2 3" key="2">
    <citation type="submission" date="2013-09" db="EMBL/GenBank/DDBJ databases">
        <title>Whole genome comparison of six Crocosphaera watsonii strains with differing phenotypes.</title>
        <authorList>
            <person name="Bench S.R."/>
            <person name="Heller P."/>
            <person name="Frank I."/>
            <person name="Arciniega M."/>
            <person name="Shilova I.N."/>
            <person name="Zehr J.P."/>
        </authorList>
    </citation>
    <scope>NUCLEOTIDE SEQUENCE [LARGE SCALE GENOMIC DNA]</scope>
    <source>
        <strain evidence="2 3">WH 8502</strain>
    </source>
</reference>
<keyword evidence="1" id="KW-0812">Transmembrane</keyword>
<reference evidence="2 3" key="1">
    <citation type="submission" date="2013-01" db="EMBL/GenBank/DDBJ databases">
        <authorList>
            <person name="Bench S."/>
        </authorList>
    </citation>
    <scope>NUCLEOTIDE SEQUENCE [LARGE SCALE GENOMIC DNA]</scope>
    <source>
        <strain evidence="2 3">WH 8502</strain>
    </source>
</reference>
<gene>
    <name evidence="2" type="ORF">CWATWH8502_4465</name>
</gene>